<evidence type="ECO:0000259" key="4">
    <source>
        <dbReference type="PROSITE" id="PS50943"/>
    </source>
</evidence>
<dbReference type="EMBL" id="PHGZ01000008">
    <property type="protein sequence ID" value="PJG83437.1"/>
    <property type="molecule type" value="Genomic_DNA"/>
</dbReference>
<feature type="domain" description="HTH cro/C1-type" evidence="4">
    <location>
        <begin position="48"/>
        <end position="91"/>
    </location>
</feature>
<dbReference type="PANTHER" id="PTHR36511:SF3">
    <property type="entry name" value="ANTITOXIN HIGA-2"/>
    <property type="match status" value="1"/>
</dbReference>
<comment type="caution">
    <text evidence="5">The sequence shown here is derived from an EMBL/GenBank/DDBJ whole genome shotgun (WGS) entry which is preliminary data.</text>
</comment>
<keyword evidence="6" id="KW-1185">Reference proteome</keyword>
<dbReference type="AlphaFoldDB" id="A0A2M8RX18"/>
<gene>
    <name evidence="5" type="ORF">CVP04_04750</name>
</gene>
<keyword evidence="2" id="KW-0238">DNA-binding</keyword>
<dbReference type="InterPro" id="IPR001387">
    <property type="entry name" value="Cro/C1-type_HTH"/>
</dbReference>
<keyword evidence="1" id="KW-0805">Transcription regulation</keyword>
<dbReference type="GO" id="GO:0003677">
    <property type="term" value="F:DNA binding"/>
    <property type="evidence" value="ECO:0007669"/>
    <property type="project" value="UniProtKB-KW"/>
</dbReference>
<evidence type="ECO:0000313" key="5">
    <source>
        <dbReference type="EMBL" id="PJG83437.1"/>
    </source>
</evidence>
<dbReference type="Proteomes" id="UP000230282">
    <property type="component" value="Unassembled WGS sequence"/>
</dbReference>
<dbReference type="InterPro" id="IPR052359">
    <property type="entry name" value="HTH-type_reg/antitoxin"/>
</dbReference>
<evidence type="ECO:0000256" key="3">
    <source>
        <dbReference type="ARBA" id="ARBA00023163"/>
    </source>
</evidence>
<evidence type="ECO:0000256" key="2">
    <source>
        <dbReference type="ARBA" id="ARBA00023125"/>
    </source>
</evidence>
<proteinExistence type="predicted"/>
<dbReference type="Pfam" id="PF01381">
    <property type="entry name" value="HTH_3"/>
    <property type="match status" value="1"/>
</dbReference>
<evidence type="ECO:0000313" key="6">
    <source>
        <dbReference type="Proteomes" id="UP000230282"/>
    </source>
</evidence>
<dbReference type="OrthoDB" id="9799384at2"/>
<dbReference type="InterPro" id="IPR010982">
    <property type="entry name" value="Lambda_DNA-bd_dom_sf"/>
</dbReference>
<dbReference type="SUPFAM" id="SSF47413">
    <property type="entry name" value="lambda repressor-like DNA-binding domains"/>
    <property type="match status" value="1"/>
</dbReference>
<dbReference type="PROSITE" id="PS50943">
    <property type="entry name" value="HTH_CROC1"/>
    <property type="match status" value="1"/>
</dbReference>
<organism evidence="5 6">
    <name type="scientific">Caviibacterium pharyngocola</name>
    <dbReference type="NCBI Taxonomy" id="28159"/>
    <lineage>
        <taxon>Bacteria</taxon>
        <taxon>Pseudomonadati</taxon>
        <taxon>Pseudomonadota</taxon>
        <taxon>Gammaproteobacteria</taxon>
        <taxon>Pasteurellales</taxon>
        <taxon>Pasteurellaceae</taxon>
        <taxon>Caviibacterium</taxon>
    </lineage>
</organism>
<sequence length="103" mass="11482">MKYKSPAFEAVHSIASDLNQLGLIPKKRMQHFDKSCLTPVEPLLSDQIRAIREKENVSQTVFAHYLNVSSNLVSDWERGIKKPSGAALKLLTLVQHKGIDAIA</sequence>
<evidence type="ECO:0000256" key="1">
    <source>
        <dbReference type="ARBA" id="ARBA00023015"/>
    </source>
</evidence>
<dbReference type="CDD" id="cd00093">
    <property type="entry name" value="HTH_XRE"/>
    <property type="match status" value="1"/>
</dbReference>
<dbReference type="SMART" id="SM00530">
    <property type="entry name" value="HTH_XRE"/>
    <property type="match status" value="1"/>
</dbReference>
<dbReference type="RefSeq" id="WP_100296374.1">
    <property type="nucleotide sequence ID" value="NZ_PHGZ01000008.1"/>
</dbReference>
<dbReference type="Gene3D" id="1.10.260.40">
    <property type="entry name" value="lambda repressor-like DNA-binding domains"/>
    <property type="match status" value="1"/>
</dbReference>
<dbReference type="PANTHER" id="PTHR36511">
    <property type="entry name" value="MERR FAMILY BACTERIAL REGULATORY PROTEIN"/>
    <property type="match status" value="1"/>
</dbReference>
<accession>A0A2M8RX18</accession>
<protein>
    <submittedName>
        <fullName evidence="5">Transcriptional regulator</fullName>
    </submittedName>
</protein>
<name>A0A2M8RX18_9PAST</name>
<reference evidence="5 6" key="1">
    <citation type="submission" date="2017-11" db="EMBL/GenBank/DDBJ databases">
        <title>Reclassification of Bisgaard taxon 5 as Caviibacterium pharyngocola gen. nov., sp. nov.</title>
        <authorList>
            <person name="Christensen H."/>
        </authorList>
    </citation>
    <scope>NUCLEOTIDE SEQUENCE [LARGE SCALE GENOMIC DNA]</scope>
    <source>
        <strain evidence="5 6">7_3</strain>
    </source>
</reference>
<keyword evidence="3" id="KW-0804">Transcription</keyword>